<dbReference type="CDD" id="cd00112">
    <property type="entry name" value="LDLa"/>
    <property type="match status" value="9"/>
</dbReference>
<gene>
    <name evidence="17" type="ORF">RUM43_004540</name>
</gene>
<dbReference type="SMART" id="SM00192">
    <property type="entry name" value="LDLa"/>
    <property type="match status" value="11"/>
</dbReference>
<evidence type="ECO:0000256" key="12">
    <source>
        <dbReference type="ARBA" id="ARBA00023224"/>
    </source>
</evidence>
<dbReference type="PANTHER" id="PTHR24372">
    <property type="entry name" value="GLYCOPROTEIN HORMONE RECEPTOR"/>
    <property type="match status" value="1"/>
</dbReference>
<keyword evidence="15" id="KW-0732">Signal</keyword>
<dbReference type="Pfam" id="PF00057">
    <property type="entry name" value="Ldl_recept_a"/>
    <property type="match status" value="5"/>
</dbReference>
<evidence type="ECO:0000256" key="2">
    <source>
        <dbReference type="ARBA" id="ARBA00010663"/>
    </source>
</evidence>
<feature type="transmembrane region" description="Helical" evidence="14">
    <location>
        <begin position="1008"/>
        <end position="1028"/>
    </location>
</feature>
<dbReference type="InterPro" id="IPR036055">
    <property type="entry name" value="LDL_receptor-like_sf"/>
</dbReference>
<comment type="similarity">
    <text evidence="2">Belongs to the G-protein coupled receptor 1 family.</text>
</comment>
<reference evidence="17 18" key="1">
    <citation type="submission" date="2023-10" db="EMBL/GenBank/DDBJ databases">
        <title>Genomes of two closely related lineages of the louse Polyplax serrata with different host specificities.</title>
        <authorList>
            <person name="Martinu J."/>
            <person name="Tarabai H."/>
            <person name="Stefka J."/>
            <person name="Hypsa V."/>
        </authorList>
    </citation>
    <scope>NUCLEOTIDE SEQUENCE [LARGE SCALE GENOMIC DNA]</scope>
    <source>
        <strain evidence="17">HR10_N</strain>
    </source>
</reference>
<evidence type="ECO:0000256" key="10">
    <source>
        <dbReference type="ARBA" id="ARBA00023157"/>
    </source>
</evidence>
<name>A0AAN8SB23_POLSC</name>
<accession>A0AAN8SB23</accession>
<evidence type="ECO:0000259" key="16">
    <source>
        <dbReference type="PROSITE" id="PS50262"/>
    </source>
</evidence>
<dbReference type="SUPFAM" id="SSF52058">
    <property type="entry name" value="L domain-like"/>
    <property type="match status" value="1"/>
</dbReference>
<keyword evidence="3" id="KW-1003">Cell membrane</keyword>
<evidence type="ECO:0000256" key="8">
    <source>
        <dbReference type="ARBA" id="ARBA00023040"/>
    </source>
</evidence>
<dbReference type="PROSITE" id="PS01209">
    <property type="entry name" value="LDLRA_1"/>
    <property type="match status" value="4"/>
</dbReference>
<sequence>MEVHMLFVWYLNLPYLFISIAGVRSQFNETVCLDNEFQCERSNSCVALVSRCDKVLDCLYNEDEEDCKTFQCSKSQFKCANGFCISREHLCNFEDDCGDASDEANCKYRECWPSEFRCDNEECIRPGMVCDGVSDCRDSSDEMRCLPETCDNGKRIHKNAKCNGWPECEDHKDELNCKCTNCTVEVIGVASRQSPERRLHEGGNKRVFEGEGECDTTSGKFFQCPNTRCLPKSRICDGVCDCLGDCFDERNCESHYVTANGYRICKVGSTISCKSTVSGMTIERCISPEYICDGYNDCLNGNNNLSDEYGCTYSEDDKDEKQFVICGGLDRRKLPEQYICNFQVDCLNGEDELDCPWKNCSENEFQCDDGFCIPLADRCNARVDCNDKSDETNCTGFKCTGLRTDDRPNGLRQCRNGQCISADVWCDFIEDCSDGSDESDCDPPKVCTEDEFQCETHNQCIPKSEYCYKDDNARQGCADKSHLKDCANYTCPEGTYKCKMGPCLKPSLLCDGKFDCLDFWMDEENCTHECFDVCQCIDITANCTGKYRVSGNGGKYPTPRNGLGLVTVKNIDKMEDPYRKFYFANNNLSNVLNANFTYNIRFAILLDLSNNSICSITPGIFKDLRDLKTFVLQNNCITVLESQTFDGLANLNGLHLEGNQISIIKEKAFYGLSALPTLNLKQQEIKYIAEGAFRGLRKLSNLVLSNNKIEVLYQGTFQDLTKLTHLDLRGNPLRQLESQVFKRSELSIQVLLFDNFKFCCLAKHVPNCQPTSDEFSVCEDLMGNFVLRICIWVLGIVASFGNLLVIGWRINYKHKNKVHSFLITNLAVGDFLMGFYLLIIASVDTHYRGVYSVHDEEWRSSKLCSLAGFLSTLSSELSVFTLILITLESFLVIMFPFKVTRLEMSQIRWVMFGVWLAAVCLSGLPLLYKDYFKNFYGRTGVCLALCITTDKNAGWKYSAFLFIFLNFVSLLVIAVGYIWMYGIAKTTRLAVASNIESKRLEQAMARRMILIVATDAACWVPIILLGILSLNGVSVPSQVFAWIAVFVLPLNAAVNPIFYTISTATFLAPAKKNIKRFNNSIKFPSSNCARSSHDKISVREFNFMQQLRASVEAELLQQHRQYRIGQTKNDPFL</sequence>
<feature type="disulfide bond" evidence="13">
    <location>
        <begin position="91"/>
        <end position="106"/>
    </location>
</feature>
<feature type="disulfide bond" evidence="13">
    <location>
        <begin position="426"/>
        <end position="441"/>
    </location>
</feature>
<dbReference type="Proteomes" id="UP001372834">
    <property type="component" value="Unassembled WGS sequence"/>
</dbReference>
<keyword evidence="6" id="KW-0677">Repeat</keyword>
<dbReference type="PANTHER" id="PTHR24372:SF77">
    <property type="entry name" value="G-PROTEIN COUPLED RECEPTORS FAMILY 1 PROFILE DOMAIN-CONTAINING PROTEIN"/>
    <property type="match status" value="1"/>
</dbReference>
<feature type="transmembrane region" description="Helical" evidence="14">
    <location>
        <begin position="959"/>
        <end position="979"/>
    </location>
</feature>
<dbReference type="InterPro" id="IPR032675">
    <property type="entry name" value="LRR_dom_sf"/>
</dbReference>
<feature type="chain" id="PRO_5043035521" description="G-protein coupled receptors family 1 profile domain-containing protein" evidence="15">
    <location>
        <begin position="26"/>
        <end position="1133"/>
    </location>
</feature>
<proteinExistence type="inferred from homology"/>
<dbReference type="GO" id="GO:0009755">
    <property type="term" value="P:hormone-mediated signaling pathway"/>
    <property type="evidence" value="ECO:0007669"/>
    <property type="project" value="TreeGrafter"/>
</dbReference>
<feature type="disulfide bond" evidence="13">
    <location>
        <begin position="491"/>
        <end position="503"/>
    </location>
</feature>
<evidence type="ECO:0000256" key="5">
    <source>
        <dbReference type="ARBA" id="ARBA00022692"/>
    </source>
</evidence>
<dbReference type="EMBL" id="JAWJWE010000002">
    <property type="protein sequence ID" value="KAK6643037.1"/>
    <property type="molecule type" value="Genomic_DNA"/>
</dbReference>
<evidence type="ECO:0000256" key="11">
    <source>
        <dbReference type="ARBA" id="ARBA00023170"/>
    </source>
</evidence>
<feature type="disulfide bond" evidence="13">
    <location>
        <begin position="379"/>
        <end position="394"/>
    </location>
</feature>
<feature type="transmembrane region" description="Helical" evidence="14">
    <location>
        <begin position="909"/>
        <end position="928"/>
    </location>
</feature>
<dbReference type="GO" id="GO:0007189">
    <property type="term" value="P:adenylate cyclase-activating G protein-coupled receptor signaling pathway"/>
    <property type="evidence" value="ECO:0007669"/>
    <property type="project" value="TreeGrafter"/>
</dbReference>
<dbReference type="GO" id="GO:0008528">
    <property type="term" value="F:G protein-coupled peptide receptor activity"/>
    <property type="evidence" value="ECO:0007669"/>
    <property type="project" value="TreeGrafter"/>
</dbReference>
<feature type="disulfide bond" evidence="13">
    <location>
        <begin position="498"/>
        <end position="516"/>
    </location>
</feature>
<evidence type="ECO:0000313" key="17">
    <source>
        <dbReference type="EMBL" id="KAK6643037.1"/>
    </source>
</evidence>
<feature type="disulfide bond" evidence="13">
    <location>
        <begin position="79"/>
        <end position="97"/>
    </location>
</feature>
<dbReference type="PROSITE" id="PS50262">
    <property type="entry name" value="G_PROTEIN_RECEP_F1_2"/>
    <property type="match status" value="1"/>
</dbReference>
<dbReference type="Pfam" id="PF00001">
    <property type="entry name" value="7tm_1"/>
    <property type="match status" value="1"/>
</dbReference>
<feature type="disulfide bond" evidence="13">
    <location>
        <begin position="72"/>
        <end position="84"/>
    </location>
</feature>
<evidence type="ECO:0000256" key="13">
    <source>
        <dbReference type="PROSITE-ProRule" id="PRU00124"/>
    </source>
</evidence>
<dbReference type="SUPFAM" id="SSF57424">
    <property type="entry name" value="LDL receptor-like module"/>
    <property type="match status" value="7"/>
</dbReference>
<keyword evidence="7 14" id="KW-1133">Transmembrane helix</keyword>
<evidence type="ECO:0000256" key="9">
    <source>
        <dbReference type="ARBA" id="ARBA00023136"/>
    </source>
</evidence>
<dbReference type="Gene3D" id="4.10.400.10">
    <property type="entry name" value="Low-density Lipoprotein Receptor"/>
    <property type="match status" value="11"/>
</dbReference>
<dbReference type="SMART" id="SM00369">
    <property type="entry name" value="LRR_TYP"/>
    <property type="match status" value="5"/>
</dbReference>
<keyword evidence="10 13" id="KW-1015">Disulfide bond</keyword>
<feature type="domain" description="G-protein coupled receptors family 1 profile" evidence="16">
    <location>
        <begin position="801"/>
        <end position="1059"/>
    </location>
</feature>
<evidence type="ECO:0000256" key="4">
    <source>
        <dbReference type="ARBA" id="ARBA00022614"/>
    </source>
</evidence>
<feature type="disulfide bond" evidence="13">
    <location>
        <begin position="224"/>
        <end position="242"/>
    </location>
</feature>
<keyword evidence="4" id="KW-0433">Leucine-rich repeat</keyword>
<dbReference type="InterPro" id="IPR000276">
    <property type="entry name" value="GPCR_Rhodpsn"/>
</dbReference>
<feature type="disulfide bond" evidence="13">
    <location>
        <begin position="130"/>
        <end position="145"/>
    </location>
</feature>
<dbReference type="AlphaFoldDB" id="A0AAN8SB23"/>
<feature type="disulfide bond" evidence="13">
    <location>
        <begin position="118"/>
        <end position="136"/>
    </location>
</feature>
<evidence type="ECO:0000256" key="15">
    <source>
        <dbReference type="SAM" id="SignalP"/>
    </source>
</evidence>
<dbReference type="PROSITE" id="PS50068">
    <property type="entry name" value="LDLRA_2"/>
    <property type="match status" value="9"/>
</dbReference>
<protein>
    <recommendedName>
        <fullName evidence="16">G-protein coupled receptors family 1 profile domain-containing protein</fullName>
    </recommendedName>
</protein>
<feature type="transmembrane region" description="Helical" evidence="14">
    <location>
        <begin position="785"/>
        <end position="808"/>
    </location>
</feature>
<dbReference type="InterPro" id="IPR001611">
    <property type="entry name" value="Leu-rich_rpt"/>
</dbReference>
<dbReference type="InterPro" id="IPR002172">
    <property type="entry name" value="LDrepeatLR_classA_rpt"/>
</dbReference>
<comment type="subcellular location">
    <subcellularLocation>
        <location evidence="1">Cell membrane</location>
        <topology evidence="1">Multi-pass membrane protein</topology>
    </subcellularLocation>
</comment>
<evidence type="ECO:0000256" key="7">
    <source>
        <dbReference type="ARBA" id="ARBA00022989"/>
    </source>
</evidence>
<dbReference type="InterPro" id="IPR023415">
    <property type="entry name" value="LDLR_class-A_CS"/>
</dbReference>
<dbReference type="GO" id="GO:0005886">
    <property type="term" value="C:plasma membrane"/>
    <property type="evidence" value="ECO:0007669"/>
    <property type="project" value="UniProtKB-SubCell"/>
</dbReference>
<dbReference type="PRINTS" id="PR00261">
    <property type="entry name" value="LDLRECEPTOR"/>
</dbReference>
<feature type="signal peptide" evidence="15">
    <location>
        <begin position="1"/>
        <end position="25"/>
    </location>
</feature>
<evidence type="ECO:0000256" key="1">
    <source>
        <dbReference type="ARBA" id="ARBA00004651"/>
    </source>
</evidence>
<feature type="disulfide bond" evidence="13">
    <location>
        <begin position="360"/>
        <end position="372"/>
    </location>
</feature>
<feature type="transmembrane region" description="Helical" evidence="14">
    <location>
        <begin position="877"/>
        <end position="897"/>
    </location>
</feature>
<keyword evidence="5 14" id="KW-0812">Transmembrane</keyword>
<keyword evidence="9 14" id="KW-0472">Membrane</keyword>
<feature type="transmembrane region" description="Helical" evidence="14">
    <location>
        <begin position="1040"/>
        <end position="1068"/>
    </location>
</feature>
<keyword evidence="12" id="KW-0807">Transducer</keyword>
<evidence type="ECO:0000313" key="18">
    <source>
        <dbReference type="Proteomes" id="UP001372834"/>
    </source>
</evidence>
<feature type="transmembrane region" description="Helical" evidence="14">
    <location>
        <begin position="820"/>
        <end position="843"/>
    </location>
</feature>
<evidence type="ECO:0000256" key="6">
    <source>
        <dbReference type="ARBA" id="ARBA00022737"/>
    </source>
</evidence>
<dbReference type="Pfam" id="PF13855">
    <property type="entry name" value="LRR_8"/>
    <property type="match status" value="2"/>
</dbReference>
<dbReference type="PROSITE" id="PS51450">
    <property type="entry name" value="LRR"/>
    <property type="match status" value="1"/>
</dbReference>
<feature type="disulfide bond" evidence="13">
    <location>
        <begin position="367"/>
        <end position="385"/>
    </location>
</feature>
<dbReference type="CDD" id="cd15137">
    <property type="entry name" value="7tmA_Relaxin_R"/>
    <property type="match status" value="1"/>
</dbReference>
<keyword evidence="11" id="KW-0675">Receptor</keyword>
<dbReference type="InterPro" id="IPR017452">
    <property type="entry name" value="GPCR_Rhodpsn_7TM"/>
</dbReference>
<keyword evidence="8" id="KW-0297">G-protein coupled receptor</keyword>
<dbReference type="SUPFAM" id="SSF81321">
    <property type="entry name" value="Family A G protein-coupled receptor-like"/>
    <property type="match status" value="1"/>
</dbReference>
<feature type="disulfide bond" evidence="13">
    <location>
        <begin position="414"/>
        <end position="432"/>
    </location>
</feature>
<dbReference type="Gene3D" id="3.80.10.10">
    <property type="entry name" value="Ribonuclease Inhibitor"/>
    <property type="match status" value="2"/>
</dbReference>
<organism evidence="17 18">
    <name type="scientific">Polyplax serrata</name>
    <name type="common">Common mouse louse</name>
    <dbReference type="NCBI Taxonomy" id="468196"/>
    <lineage>
        <taxon>Eukaryota</taxon>
        <taxon>Metazoa</taxon>
        <taxon>Ecdysozoa</taxon>
        <taxon>Arthropoda</taxon>
        <taxon>Hexapoda</taxon>
        <taxon>Insecta</taxon>
        <taxon>Pterygota</taxon>
        <taxon>Neoptera</taxon>
        <taxon>Paraneoptera</taxon>
        <taxon>Psocodea</taxon>
        <taxon>Troctomorpha</taxon>
        <taxon>Phthiraptera</taxon>
        <taxon>Anoplura</taxon>
        <taxon>Polyplacidae</taxon>
        <taxon>Polyplax</taxon>
    </lineage>
</organism>
<dbReference type="InterPro" id="IPR003591">
    <property type="entry name" value="Leu-rich_rpt_typical-subtyp"/>
</dbReference>
<comment type="caution">
    <text evidence="13">Lacks conserved residue(s) required for the propagation of feature annotation.</text>
</comment>
<feature type="disulfide bond" evidence="13">
    <location>
        <begin position="111"/>
        <end position="123"/>
    </location>
</feature>
<comment type="caution">
    <text evidence="17">The sequence shown here is derived from an EMBL/GenBank/DDBJ whole genome shotgun (WGS) entry which is preliminary data.</text>
</comment>
<evidence type="ECO:0000256" key="14">
    <source>
        <dbReference type="SAM" id="Phobius"/>
    </source>
</evidence>
<dbReference type="Gene3D" id="1.20.1070.10">
    <property type="entry name" value="Rhodopsin 7-helix transmembrane proteins"/>
    <property type="match status" value="1"/>
</dbReference>
<feature type="disulfide bond" evidence="13">
    <location>
        <begin position="52"/>
        <end position="67"/>
    </location>
</feature>
<evidence type="ECO:0000256" key="3">
    <source>
        <dbReference type="ARBA" id="ARBA00022475"/>
    </source>
</evidence>